<dbReference type="AlphaFoldDB" id="A0A3R7QX61"/>
<feature type="compositionally biased region" description="Gly residues" evidence="1">
    <location>
        <begin position="329"/>
        <end position="342"/>
    </location>
</feature>
<protein>
    <submittedName>
        <fullName evidence="2">Uncharacterized protein</fullName>
    </submittedName>
</protein>
<evidence type="ECO:0000313" key="2">
    <source>
        <dbReference type="EMBL" id="ROT81463.1"/>
    </source>
</evidence>
<feature type="compositionally biased region" description="Basic and acidic residues" evidence="1">
    <location>
        <begin position="192"/>
        <end position="203"/>
    </location>
</feature>
<feature type="compositionally biased region" description="Basic residues" evidence="1">
    <location>
        <begin position="111"/>
        <end position="127"/>
    </location>
</feature>
<organism evidence="2 3">
    <name type="scientific">Penaeus vannamei</name>
    <name type="common">Whiteleg shrimp</name>
    <name type="synonym">Litopenaeus vannamei</name>
    <dbReference type="NCBI Taxonomy" id="6689"/>
    <lineage>
        <taxon>Eukaryota</taxon>
        <taxon>Metazoa</taxon>
        <taxon>Ecdysozoa</taxon>
        <taxon>Arthropoda</taxon>
        <taxon>Crustacea</taxon>
        <taxon>Multicrustacea</taxon>
        <taxon>Malacostraca</taxon>
        <taxon>Eumalacostraca</taxon>
        <taxon>Eucarida</taxon>
        <taxon>Decapoda</taxon>
        <taxon>Dendrobranchiata</taxon>
        <taxon>Penaeoidea</taxon>
        <taxon>Penaeidae</taxon>
        <taxon>Penaeus</taxon>
    </lineage>
</organism>
<feature type="region of interest" description="Disordered" evidence="1">
    <location>
        <begin position="64"/>
        <end position="88"/>
    </location>
</feature>
<feature type="compositionally biased region" description="Basic and acidic residues" evidence="1">
    <location>
        <begin position="130"/>
        <end position="147"/>
    </location>
</feature>
<evidence type="ECO:0000256" key="1">
    <source>
        <dbReference type="SAM" id="MobiDB-lite"/>
    </source>
</evidence>
<reference evidence="2 3" key="2">
    <citation type="submission" date="2019-01" db="EMBL/GenBank/DDBJ databases">
        <title>The decoding of complex shrimp genome reveals the adaptation for benthos swimmer, frequently molting mechanism and breeding impact on genome.</title>
        <authorList>
            <person name="Sun Y."/>
            <person name="Gao Y."/>
            <person name="Yu Y."/>
        </authorList>
    </citation>
    <scope>NUCLEOTIDE SEQUENCE [LARGE SCALE GENOMIC DNA]</scope>
    <source>
        <tissue evidence="2">Muscle</tissue>
    </source>
</reference>
<name>A0A3R7QX61_PENVA</name>
<feature type="region of interest" description="Disordered" evidence="1">
    <location>
        <begin position="105"/>
        <end position="389"/>
    </location>
</feature>
<dbReference type="OrthoDB" id="5585231at2759"/>
<proteinExistence type="predicted"/>
<accession>A0A3R7QX61</accession>
<keyword evidence="3" id="KW-1185">Reference proteome</keyword>
<comment type="caution">
    <text evidence="2">The sequence shown here is derived from an EMBL/GenBank/DDBJ whole genome shotgun (WGS) entry which is preliminary data.</text>
</comment>
<evidence type="ECO:0000313" key="3">
    <source>
        <dbReference type="Proteomes" id="UP000283509"/>
    </source>
</evidence>
<sequence length="389" mass="42583">MEMIRKRLFRVKGEKQARGDSPDPDNEGVDLLVAKQFTFDPEAKPGDAAGAKEGRFILKRRTSDGELYSHRRKASSKRSSIQGATSVTSLDAERARTIYEIDAGSCDSLGGRRHRRRDRSARRRPARPRTYQEGELERWEGGRELKQRRSSAHSTKSLLGMSLADGEGEKVEKRRKSVLSCRYWRKSSGPRGDGKDSAEAERKKSTHSYGSAKDLAAPSPRGSVQILIDGVPRSDSSPAMAGDAHGLQDAHGLAGDTLLRRHPQVQHRQEEVLAVAAEEAREGPQARDFLSPDRVQPGQGGAGTRDRKSTCRHSLPNSEKTPKTEIFSGLGGQEKGVGGKGGKVWPRNPAAANAISLPHIHQLSDYDDDTAGHDTNTENDQDNDLAKST</sequence>
<dbReference type="EMBL" id="QCYY01000969">
    <property type="protein sequence ID" value="ROT81463.1"/>
    <property type="molecule type" value="Genomic_DNA"/>
</dbReference>
<gene>
    <name evidence="2" type="ORF">C7M84_025385</name>
</gene>
<reference evidence="2 3" key="1">
    <citation type="submission" date="2018-04" db="EMBL/GenBank/DDBJ databases">
        <authorList>
            <person name="Zhang X."/>
            <person name="Yuan J."/>
            <person name="Li F."/>
            <person name="Xiang J."/>
        </authorList>
    </citation>
    <scope>NUCLEOTIDE SEQUENCE [LARGE SCALE GENOMIC DNA]</scope>
    <source>
        <tissue evidence="2">Muscle</tissue>
    </source>
</reference>
<dbReference type="Proteomes" id="UP000283509">
    <property type="component" value="Unassembled WGS sequence"/>
</dbReference>